<feature type="compositionally biased region" description="Low complexity" evidence="2">
    <location>
        <begin position="118"/>
        <end position="129"/>
    </location>
</feature>
<dbReference type="GO" id="GO:0005975">
    <property type="term" value="P:carbohydrate metabolic process"/>
    <property type="evidence" value="ECO:0007669"/>
    <property type="project" value="InterPro"/>
</dbReference>
<dbReference type="EMBL" id="MU006093">
    <property type="protein sequence ID" value="KAF2840190.1"/>
    <property type="molecule type" value="Genomic_DNA"/>
</dbReference>
<dbReference type="InterPro" id="IPR002213">
    <property type="entry name" value="UDP_glucos_trans"/>
</dbReference>
<proteinExistence type="predicted"/>
<feature type="compositionally biased region" description="Basic residues" evidence="2">
    <location>
        <begin position="790"/>
        <end position="808"/>
    </location>
</feature>
<dbReference type="Proteomes" id="UP000799429">
    <property type="component" value="Unassembled WGS sequence"/>
</dbReference>
<evidence type="ECO:0000256" key="2">
    <source>
        <dbReference type="SAM" id="MobiDB-lite"/>
    </source>
</evidence>
<dbReference type="OrthoDB" id="5835829at2759"/>
<dbReference type="FunFam" id="3.40.50.2000:FF:000009">
    <property type="entry name" value="Sterol 3-beta-glucosyltransferase UGT80A2"/>
    <property type="match status" value="1"/>
</dbReference>
<name>A0A9P4SCP7_9PEZI</name>
<protein>
    <submittedName>
        <fullName evidence="5">Glycosyltransferase family 1 protein</fullName>
    </submittedName>
</protein>
<feature type="compositionally biased region" description="Polar residues" evidence="2">
    <location>
        <begin position="1"/>
        <end position="27"/>
    </location>
</feature>
<evidence type="ECO:0000256" key="1">
    <source>
        <dbReference type="ARBA" id="ARBA00022679"/>
    </source>
</evidence>
<accession>A0A9P4SCP7</accession>
<feature type="region of interest" description="Disordered" evidence="2">
    <location>
        <begin position="790"/>
        <end position="866"/>
    </location>
</feature>
<evidence type="ECO:0000313" key="5">
    <source>
        <dbReference type="EMBL" id="KAF2840190.1"/>
    </source>
</evidence>
<dbReference type="AlphaFoldDB" id="A0A9P4SCP7"/>
<dbReference type="Pfam" id="PF06722">
    <property type="entry name" value="EryCIII-like_C"/>
    <property type="match status" value="1"/>
</dbReference>
<keyword evidence="6" id="KW-1185">Reference proteome</keyword>
<dbReference type="InterPro" id="IPR004276">
    <property type="entry name" value="GlycoTrans_28_N"/>
</dbReference>
<dbReference type="PANTHER" id="PTHR48050">
    <property type="entry name" value="STEROL 3-BETA-GLUCOSYLTRANSFERASE"/>
    <property type="match status" value="1"/>
</dbReference>
<gene>
    <name evidence="5" type="ORF">M501DRAFT_1002492</name>
</gene>
<dbReference type="CDD" id="cd03784">
    <property type="entry name" value="GT1_Gtf-like"/>
    <property type="match status" value="1"/>
</dbReference>
<dbReference type="InterPro" id="IPR050426">
    <property type="entry name" value="Glycosyltransferase_28"/>
</dbReference>
<feature type="compositionally biased region" description="Polar residues" evidence="2">
    <location>
        <begin position="35"/>
        <end position="53"/>
    </location>
</feature>
<keyword evidence="1" id="KW-0808">Transferase</keyword>
<feature type="compositionally biased region" description="Polar residues" evidence="2">
    <location>
        <begin position="814"/>
        <end position="823"/>
    </location>
</feature>
<dbReference type="PANTHER" id="PTHR48050:SF5">
    <property type="entry name" value="UDP-GLUCOSE,STEROL TRANSFERASE"/>
    <property type="match status" value="1"/>
</dbReference>
<dbReference type="FunFam" id="3.40.50.2000:FF:000100">
    <property type="entry name" value="Glycosyltransferase family 1 protein"/>
    <property type="match status" value="1"/>
</dbReference>
<organism evidence="5 6">
    <name type="scientific">Patellaria atrata CBS 101060</name>
    <dbReference type="NCBI Taxonomy" id="1346257"/>
    <lineage>
        <taxon>Eukaryota</taxon>
        <taxon>Fungi</taxon>
        <taxon>Dikarya</taxon>
        <taxon>Ascomycota</taxon>
        <taxon>Pezizomycotina</taxon>
        <taxon>Dothideomycetes</taxon>
        <taxon>Dothideomycetes incertae sedis</taxon>
        <taxon>Patellariales</taxon>
        <taxon>Patellariaceae</taxon>
        <taxon>Patellaria</taxon>
    </lineage>
</organism>
<feature type="region of interest" description="Disordered" evidence="2">
    <location>
        <begin position="1127"/>
        <end position="1152"/>
    </location>
</feature>
<evidence type="ECO:0000313" key="6">
    <source>
        <dbReference type="Proteomes" id="UP000799429"/>
    </source>
</evidence>
<dbReference type="SUPFAM" id="SSF53756">
    <property type="entry name" value="UDP-Glycosyltransferase/glycogen phosphorylase"/>
    <property type="match status" value="1"/>
</dbReference>
<comment type="caution">
    <text evidence="5">The sequence shown here is derived from an EMBL/GenBank/DDBJ whole genome shotgun (WGS) entry which is preliminary data.</text>
</comment>
<feature type="domain" description="Erythromycin biosynthesis protein CIII-like C-terminal" evidence="4">
    <location>
        <begin position="576"/>
        <end position="680"/>
    </location>
</feature>
<reference evidence="5" key="1">
    <citation type="journal article" date="2020" name="Stud. Mycol.">
        <title>101 Dothideomycetes genomes: a test case for predicting lifestyles and emergence of pathogens.</title>
        <authorList>
            <person name="Haridas S."/>
            <person name="Albert R."/>
            <person name="Binder M."/>
            <person name="Bloem J."/>
            <person name="Labutti K."/>
            <person name="Salamov A."/>
            <person name="Andreopoulos B."/>
            <person name="Baker S."/>
            <person name="Barry K."/>
            <person name="Bills G."/>
            <person name="Bluhm B."/>
            <person name="Cannon C."/>
            <person name="Castanera R."/>
            <person name="Culley D."/>
            <person name="Daum C."/>
            <person name="Ezra D."/>
            <person name="Gonzalez J."/>
            <person name="Henrissat B."/>
            <person name="Kuo A."/>
            <person name="Liang C."/>
            <person name="Lipzen A."/>
            <person name="Lutzoni F."/>
            <person name="Magnuson J."/>
            <person name="Mondo S."/>
            <person name="Nolan M."/>
            <person name="Ohm R."/>
            <person name="Pangilinan J."/>
            <person name="Park H.-J."/>
            <person name="Ramirez L."/>
            <person name="Alfaro M."/>
            <person name="Sun H."/>
            <person name="Tritt A."/>
            <person name="Yoshinaga Y."/>
            <person name="Zwiers L.-H."/>
            <person name="Turgeon B."/>
            <person name="Goodwin S."/>
            <person name="Spatafora J."/>
            <person name="Crous P."/>
            <person name="Grigoriev I."/>
        </authorList>
    </citation>
    <scope>NUCLEOTIDE SEQUENCE</scope>
    <source>
        <strain evidence="5">CBS 101060</strain>
    </source>
</reference>
<feature type="domain" description="Glycosyltransferase family 28 N-terminal" evidence="3">
    <location>
        <begin position="257"/>
        <end position="416"/>
    </location>
</feature>
<sequence length="1223" mass="135771">MTTTMENVGDSTTMTNIPPGNSTFSQKSPKHGMSFKNNNSLGLDTQLDATVSQEMADGHTTPQKSATAPAASRPALDKKWATERPQASTRASLLGMKRRGTAQLPKPNRAYTYNFEPSSDSSSSSSSDSETSDTEDGLNGTTSRKHRTENYNKSKIKKKDRSSDPYSRFSVGNEQFRTKGKVSKRDGRLKISVNETANRGYLAKALGTGIRHHLYPGGEKDEEKDITSPVTREKIEELEQPIEIYEDERSPNPKLNIVVIVIGSRGDIQPFLKIGKVLKEEYGHRVRIATHPAFKNFVEQDSGLEFFSVGGNPSELMAFMVKNPGLIPSMETVKAGEIGRRRASMYEMFNGMWRACINATDDESDKVNAKMMGENHPFIADAIIANPPSFAHYHIAERLGVPLHMMFTFPYTPTTQFPHPLANIKASNVDREYTNFMSYPLVEMMTWQGLGDLVNKFRVKTLGLEPVSTLWAPGQLYRLNVPYTYMWSPSLVPKPPDWGPEIDIGGFVFLDLASSFKPSQELMDFLNGGEVPVYIGFGSIVVDAPDKFTKMIFDAVKMAGVRALVSKGWGGLGDEDNTPDNIFMLDNTPHDWLFPRVSAVVHHGGAGTTAIGLKCGKPTMIVPFFGDQPFWGAMVAQAKAGAHNCIPYKKLTAEKLAEGIKQCLTDEARENVGRIAESIAKEGDGAQNAVRSFHRSLRLRGGRSMRCSILDDRIAAWQLKSIPLRLSPLAAYILVERKSIKWNDLRLLRHHDWNDFEGPGEPLTGGTSAVIGTVTDAAKGVGLVPLHMARSVKHRVDHNKKKKRHQERKAKLVTANQDTNGALNGQDRPHSKEGVEEVEESLSLQTLNSRPHPQRAETMESALSADPSENIAEQLAHDTSHGFKKTGVAIAKAPMDLSLAIAQGFHNAPRLYGDETVRRPVRVEGLHSGLRAGRDEFVYGIHDGVKGLWWHPYQGAKERGVLGCLTGVGVGIGGVVLKSSAAMFGPAAYGLKGLHKELRKKNSPTGYMRRVRIMQGQKDLQTLQRVRSEIERHEENVQDDELARVRQQVTHAWEIVTEILEMKHKRIVQGGRFRGHFMVKKAQKEWEDNDAAENIQTAEMALDARKRGLDFYEVFKKHREDVAKANAARMPTMESGKQPIKKIGAGTGQTQDRKLVYGDDKETRRRDLNALMEATDKMQEVSGVEREVRRDVGMRDAAQQKNETATMDFAKPAGEGINGYARL</sequence>
<evidence type="ECO:0000259" key="3">
    <source>
        <dbReference type="Pfam" id="PF03033"/>
    </source>
</evidence>
<dbReference type="Pfam" id="PF03033">
    <property type="entry name" value="Glyco_transf_28"/>
    <property type="match status" value="1"/>
</dbReference>
<evidence type="ECO:0000259" key="4">
    <source>
        <dbReference type="Pfam" id="PF06722"/>
    </source>
</evidence>
<dbReference type="InterPro" id="IPR010610">
    <property type="entry name" value="EryCIII-like_C"/>
</dbReference>
<dbReference type="GO" id="GO:0016906">
    <property type="term" value="F:sterol 3-beta-glucosyltransferase activity"/>
    <property type="evidence" value="ECO:0007669"/>
    <property type="project" value="UniProtKB-ARBA"/>
</dbReference>
<dbReference type="Gene3D" id="3.40.50.2000">
    <property type="entry name" value="Glycogen Phosphorylase B"/>
    <property type="match status" value="2"/>
</dbReference>
<feature type="region of interest" description="Disordered" evidence="2">
    <location>
        <begin position="1"/>
        <end position="186"/>
    </location>
</feature>